<keyword evidence="3" id="KW-1185">Reference proteome</keyword>
<accession>K0RK42</accession>
<evidence type="ECO:0000313" key="3">
    <source>
        <dbReference type="Proteomes" id="UP000266841"/>
    </source>
</evidence>
<dbReference type="Proteomes" id="UP000266841">
    <property type="component" value="Unassembled WGS sequence"/>
</dbReference>
<feature type="non-terminal residue" evidence="2">
    <location>
        <position position="111"/>
    </location>
</feature>
<comment type="caution">
    <text evidence="2">The sequence shown here is derived from an EMBL/GenBank/DDBJ whole genome shotgun (WGS) entry which is preliminary data.</text>
</comment>
<evidence type="ECO:0000256" key="1">
    <source>
        <dbReference type="SAM" id="MobiDB-lite"/>
    </source>
</evidence>
<evidence type="ECO:0000313" key="2">
    <source>
        <dbReference type="EMBL" id="EJK53590.1"/>
    </source>
</evidence>
<gene>
    <name evidence="2" type="ORF">THAOC_26943</name>
</gene>
<proteinExistence type="predicted"/>
<feature type="compositionally biased region" description="Basic and acidic residues" evidence="1">
    <location>
        <begin position="11"/>
        <end position="25"/>
    </location>
</feature>
<dbReference type="AlphaFoldDB" id="K0RK42"/>
<feature type="region of interest" description="Disordered" evidence="1">
    <location>
        <begin position="53"/>
        <end position="111"/>
    </location>
</feature>
<name>K0RK42_THAOC</name>
<feature type="region of interest" description="Disordered" evidence="1">
    <location>
        <begin position="1"/>
        <end position="31"/>
    </location>
</feature>
<feature type="compositionally biased region" description="Low complexity" evidence="1">
    <location>
        <begin position="87"/>
        <end position="111"/>
    </location>
</feature>
<protein>
    <submittedName>
        <fullName evidence="2">Uncharacterized protein</fullName>
    </submittedName>
</protein>
<dbReference type="EMBL" id="AGNL01037481">
    <property type="protein sequence ID" value="EJK53590.1"/>
    <property type="molecule type" value="Genomic_DNA"/>
</dbReference>
<feature type="compositionally biased region" description="Polar residues" evidence="1">
    <location>
        <begin position="77"/>
        <end position="86"/>
    </location>
</feature>
<organism evidence="2 3">
    <name type="scientific">Thalassiosira oceanica</name>
    <name type="common">Marine diatom</name>
    <dbReference type="NCBI Taxonomy" id="159749"/>
    <lineage>
        <taxon>Eukaryota</taxon>
        <taxon>Sar</taxon>
        <taxon>Stramenopiles</taxon>
        <taxon>Ochrophyta</taxon>
        <taxon>Bacillariophyta</taxon>
        <taxon>Coscinodiscophyceae</taxon>
        <taxon>Thalassiosirophycidae</taxon>
        <taxon>Thalassiosirales</taxon>
        <taxon>Thalassiosiraceae</taxon>
        <taxon>Thalassiosira</taxon>
    </lineage>
</organism>
<sequence length="111" mass="11654">MSTYVVKHAGRRPEVSYGDNKEDLGPTKLQGPQAMKGRVVVTLPLLLRSSAFVSPRRQQQKRGAPTSIFAEEGVNGSFVNGSSKVNGSGDQSSDKSSGTSSVPSVGEVTSD</sequence>
<reference evidence="2 3" key="1">
    <citation type="journal article" date="2012" name="Genome Biol.">
        <title>Genome and low-iron response of an oceanic diatom adapted to chronic iron limitation.</title>
        <authorList>
            <person name="Lommer M."/>
            <person name="Specht M."/>
            <person name="Roy A.S."/>
            <person name="Kraemer L."/>
            <person name="Andreson R."/>
            <person name="Gutowska M.A."/>
            <person name="Wolf J."/>
            <person name="Bergner S.V."/>
            <person name="Schilhabel M.B."/>
            <person name="Klostermeier U.C."/>
            <person name="Beiko R.G."/>
            <person name="Rosenstiel P."/>
            <person name="Hippler M."/>
            <person name="Laroche J."/>
        </authorList>
    </citation>
    <scope>NUCLEOTIDE SEQUENCE [LARGE SCALE GENOMIC DNA]</scope>
    <source>
        <strain evidence="2 3">CCMP1005</strain>
    </source>
</reference>